<gene>
    <name evidence="1" type="ORF">HXX08_10485</name>
</gene>
<proteinExistence type="predicted"/>
<dbReference type="EMBL" id="JACATZ010000001">
    <property type="protein sequence ID" value="NWJ46292.1"/>
    <property type="molecule type" value="Genomic_DNA"/>
</dbReference>
<organism evidence="1 2">
    <name type="scientific">Candidatus Chlorohelix allophototropha</name>
    <dbReference type="NCBI Taxonomy" id="3003348"/>
    <lineage>
        <taxon>Bacteria</taxon>
        <taxon>Bacillati</taxon>
        <taxon>Chloroflexota</taxon>
        <taxon>Chloroflexia</taxon>
        <taxon>Candidatus Chloroheliales</taxon>
        <taxon>Candidatus Chloroheliaceae</taxon>
        <taxon>Candidatus Chlorohelix</taxon>
    </lineage>
</organism>
<sequence length="37" mass="4510">MDWLERQHQQVLLFAYRFEAPLDTNFAERAIRTVKIC</sequence>
<accession>A0A8T7M0L4</accession>
<evidence type="ECO:0000313" key="2">
    <source>
        <dbReference type="Proteomes" id="UP000521676"/>
    </source>
</evidence>
<protein>
    <submittedName>
        <fullName evidence="1">Transposase</fullName>
    </submittedName>
</protein>
<evidence type="ECO:0000313" key="1">
    <source>
        <dbReference type="EMBL" id="NWJ46292.1"/>
    </source>
</evidence>
<name>A0A8T7M0L4_9CHLR</name>
<dbReference type="Proteomes" id="UP000521676">
    <property type="component" value="Unassembled WGS sequence"/>
</dbReference>
<comment type="caution">
    <text evidence="1">The sequence shown here is derived from an EMBL/GenBank/DDBJ whole genome shotgun (WGS) entry which is preliminary data.</text>
</comment>
<dbReference type="AlphaFoldDB" id="A0A8T7M0L4"/>
<reference evidence="1 2" key="1">
    <citation type="submission" date="2020-06" db="EMBL/GenBank/DDBJ databases">
        <title>Anoxygenic phototrophic Chloroflexota member uses a Type I reaction center.</title>
        <authorList>
            <person name="Tsuji J.M."/>
            <person name="Shaw N.A."/>
            <person name="Nagashima S."/>
            <person name="Venkiteswaran J."/>
            <person name="Schiff S.L."/>
            <person name="Hanada S."/>
            <person name="Tank M."/>
            <person name="Neufeld J.D."/>
        </authorList>
    </citation>
    <scope>NUCLEOTIDE SEQUENCE [LARGE SCALE GENOMIC DNA]</scope>
    <source>
        <strain evidence="1">L227-S17</strain>
    </source>
</reference>